<organism evidence="2 3">
    <name type="scientific">Purpureocillium lavendulum</name>
    <dbReference type="NCBI Taxonomy" id="1247861"/>
    <lineage>
        <taxon>Eukaryota</taxon>
        <taxon>Fungi</taxon>
        <taxon>Dikarya</taxon>
        <taxon>Ascomycota</taxon>
        <taxon>Pezizomycotina</taxon>
        <taxon>Sordariomycetes</taxon>
        <taxon>Hypocreomycetidae</taxon>
        <taxon>Hypocreales</taxon>
        <taxon>Ophiocordycipitaceae</taxon>
        <taxon>Purpureocillium</taxon>
    </lineage>
</organism>
<dbReference type="AlphaFoldDB" id="A0AB34FF08"/>
<evidence type="ECO:0000313" key="3">
    <source>
        <dbReference type="Proteomes" id="UP001163105"/>
    </source>
</evidence>
<evidence type="ECO:0000256" key="1">
    <source>
        <dbReference type="SAM" id="MobiDB-lite"/>
    </source>
</evidence>
<proteinExistence type="predicted"/>
<dbReference type="InterPro" id="IPR009267">
    <property type="entry name" value="NTP_transf_6"/>
</dbReference>
<feature type="compositionally biased region" description="Polar residues" evidence="1">
    <location>
        <begin position="1"/>
        <end position="24"/>
    </location>
</feature>
<keyword evidence="3" id="KW-1185">Reference proteome</keyword>
<comment type="caution">
    <text evidence="2">The sequence shown here is derived from an EMBL/GenBank/DDBJ whole genome shotgun (WGS) entry which is preliminary data.</text>
</comment>
<gene>
    <name evidence="2" type="ORF">O9K51_10214</name>
</gene>
<dbReference type="EMBL" id="JAQHRD010000013">
    <property type="protein sequence ID" value="KAJ6437241.1"/>
    <property type="molecule type" value="Genomic_DNA"/>
</dbReference>
<dbReference type="Proteomes" id="UP001163105">
    <property type="component" value="Unassembled WGS sequence"/>
</dbReference>
<evidence type="ECO:0000313" key="2">
    <source>
        <dbReference type="EMBL" id="KAJ6437241.1"/>
    </source>
</evidence>
<dbReference type="PANTHER" id="PTHR39166:SF1">
    <property type="entry name" value="BLL1166 PROTEIN"/>
    <property type="match status" value="1"/>
</dbReference>
<accession>A0AB34FF08</accession>
<protein>
    <submittedName>
        <fullName evidence="2">Amine oxidase</fullName>
    </submittedName>
</protein>
<dbReference type="Pfam" id="PF06042">
    <property type="entry name" value="NTP_transf_6"/>
    <property type="match status" value="1"/>
</dbReference>
<dbReference type="PANTHER" id="PTHR39166">
    <property type="entry name" value="BLL1166 PROTEIN"/>
    <property type="match status" value="1"/>
</dbReference>
<sequence length="244" mass="26716">MENANGTQGSHDGTPEASITNPSAAVSKPVPRATVNPALLPLGSQLEQLRPILATNTTLLRVLDLAAQLRLPDWYLAGGAVSQTIWNFMSGHAPEAGIRDYDLVYYDASDLSWEAEDAVIKRAQRAFEAAGVAAEVEIRNQARVHLWYGAKFGVECAPHGSVEAAIDSWISTSAMIGVRPARRDGHACGADDGWDVYAPRGLSDFFNLVVRPNPVLGKREQYMSKVVRWQQHWDNLVIEPWPSS</sequence>
<name>A0AB34FF08_9HYPO</name>
<reference evidence="2" key="1">
    <citation type="submission" date="2023-01" db="EMBL/GenBank/DDBJ databases">
        <title>The growth and conidiation of Purpureocillium lavendulum are regulated by nitrogen source and histone H3K14 acetylation.</title>
        <authorList>
            <person name="Tang P."/>
            <person name="Han J."/>
            <person name="Zhang C."/>
            <person name="Tang P."/>
            <person name="Qi F."/>
            <person name="Zhang K."/>
            <person name="Liang L."/>
        </authorList>
    </citation>
    <scope>NUCLEOTIDE SEQUENCE</scope>
    <source>
        <strain evidence="2">YMF1.00683</strain>
    </source>
</reference>
<feature type="region of interest" description="Disordered" evidence="1">
    <location>
        <begin position="1"/>
        <end position="30"/>
    </location>
</feature>